<comment type="function">
    <text evidence="5">Exoribonuclease involved in ribosome biosynthesis. Involved in the processing of ITS1, the internal transcribed spacer localized between the 18S and 5.8S rRNAs.</text>
</comment>
<protein>
    <recommendedName>
        <fullName evidence="6">Exonuclease domain-containing protein</fullName>
    </recommendedName>
</protein>
<feature type="domain" description="Exonuclease" evidence="6">
    <location>
        <begin position="11"/>
        <end position="177"/>
    </location>
</feature>
<dbReference type="Proteomes" id="UP000076738">
    <property type="component" value="Unassembled WGS sequence"/>
</dbReference>
<dbReference type="GO" id="GO:0004527">
    <property type="term" value="F:exonuclease activity"/>
    <property type="evidence" value="ECO:0007669"/>
    <property type="project" value="UniProtKB-KW"/>
</dbReference>
<evidence type="ECO:0000313" key="7">
    <source>
        <dbReference type="EMBL" id="KZP01025.1"/>
    </source>
</evidence>
<evidence type="ECO:0000256" key="3">
    <source>
        <dbReference type="ARBA" id="ARBA00022801"/>
    </source>
</evidence>
<dbReference type="InterPro" id="IPR047021">
    <property type="entry name" value="REXO1/3/4-like"/>
</dbReference>
<dbReference type="PANTHER" id="PTHR12801">
    <property type="entry name" value="RNA EXONUCLEASE REXO1 / RECO3 FAMILY MEMBER-RELATED"/>
    <property type="match status" value="1"/>
</dbReference>
<dbReference type="OrthoDB" id="8191639at2759"/>
<evidence type="ECO:0000313" key="8">
    <source>
        <dbReference type="Proteomes" id="UP000076738"/>
    </source>
</evidence>
<proteinExistence type="predicted"/>
<dbReference type="SMART" id="SM00479">
    <property type="entry name" value="EXOIII"/>
    <property type="match status" value="1"/>
</dbReference>
<dbReference type="GO" id="GO:0003676">
    <property type="term" value="F:nucleic acid binding"/>
    <property type="evidence" value="ECO:0007669"/>
    <property type="project" value="InterPro"/>
</dbReference>
<keyword evidence="1" id="KW-0698">rRNA processing</keyword>
<dbReference type="PANTHER" id="PTHR12801:SF45">
    <property type="entry name" value="RNA EXONUCLEASE 4"/>
    <property type="match status" value="1"/>
</dbReference>
<name>A0A167RKX1_CALVF</name>
<dbReference type="InterPro" id="IPR036397">
    <property type="entry name" value="RNaseH_sf"/>
</dbReference>
<evidence type="ECO:0000256" key="2">
    <source>
        <dbReference type="ARBA" id="ARBA00022722"/>
    </source>
</evidence>
<sequence>MAAAPIPNEENCIALNCQHVGVGPGGTVPMLARVTVVDFRGNRLLDSYVQPTAPITNYRTYTTGITSELLYNESAMPFDRVQAAIGEIVRDKFIIGYTLWWDFSILGIRHPAKDTRDVGLYLPFRAALGQPNNVLGLPTLVWHFMRRRIAMRVHDSVAENARATLDLYRSNAEQWEAFIATGDWPCALPPVAYARCFI</sequence>
<dbReference type="InterPro" id="IPR012337">
    <property type="entry name" value="RNaseH-like_sf"/>
</dbReference>
<keyword evidence="8" id="KW-1185">Reference proteome</keyword>
<dbReference type="Gene3D" id="3.30.420.10">
    <property type="entry name" value="Ribonuclease H-like superfamily/Ribonuclease H"/>
    <property type="match status" value="1"/>
</dbReference>
<keyword evidence="4" id="KW-0269">Exonuclease</keyword>
<evidence type="ECO:0000256" key="5">
    <source>
        <dbReference type="ARBA" id="ARBA00025599"/>
    </source>
</evidence>
<dbReference type="EMBL" id="KV417268">
    <property type="protein sequence ID" value="KZP01025.1"/>
    <property type="molecule type" value="Genomic_DNA"/>
</dbReference>
<keyword evidence="2" id="KW-0540">Nuclease</keyword>
<accession>A0A167RKX1</accession>
<dbReference type="GO" id="GO:0006364">
    <property type="term" value="P:rRNA processing"/>
    <property type="evidence" value="ECO:0007669"/>
    <property type="project" value="UniProtKB-KW"/>
</dbReference>
<dbReference type="GO" id="GO:0005634">
    <property type="term" value="C:nucleus"/>
    <property type="evidence" value="ECO:0007669"/>
    <property type="project" value="TreeGrafter"/>
</dbReference>
<gene>
    <name evidence="7" type="ORF">CALVIDRAFT_560307</name>
</gene>
<evidence type="ECO:0000259" key="6">
    <source>
        <dbReference type="SMART" id="SM00479"/>
    </source>
</evidence>
<dbReference type="AlphaFoldDB" id="A0A167RKX1"/>
<evidence type="ECO:0000256" key="4">
    <source>
        <dbReference type="ARBA" id="ARBA00022839"/>
    </source>
</evidence>
<dbReference type="SUPFAM" id="SSF53098">
    <property type="entry name" value="Ribonuclease H-like"/>
    <property type="match status" value="1"/>
</dbReference>
<evidence type="ECO:0000256" key="1">
    <source>
        <dbReference type="ARBA" id="ARBA00022552"/>
    </source>
</evidence>
<keyword evidence="3" id="KW-0378">Hydrolase</keyword>
<dbReference type="STRING" id="1330018.A0A167RKX1"/>
<reference evidence="7 8" key="1">
    <citation type="journal article" date="2016" name="Mol. Biol. Evol.">
        <title>Comparative Genomics of Early-Diverging Mushroom-Forming Fungi Provides Insights into the Origins of Lignocellulose Decay Capabilities.</title>
        <authorList>
            <person name="Nagy L.G."/>
            <person name="Riley R."/>
            <person name="Tritt A."/>
            <person name="Adam C."/>
            <person name="Daum C."/>
            <person name="Floudas D."/>
            <person name="Sun H."/>
            <person name="Yadav J.S."/>
            <person name="Pangilinan J."/>
            <person name="Larsson K.H."/>
            <person name="Matsuura K."/>
            <person name="Barry K."/>
            <person name="Labutti K."/>
            <person name="Kuo R."/>
            <person name="Ohm R.A."/>
            <person name="Bhattacharya S.S."/>
            <person name="Shirouzu T."/>
            <person name="Yoshinaga Y."/>
            <person name="Martin F.M."/>
            <person name="Grigoriev I.V."/>
            <person name="Hibbett D.S."/>
        </authorList>
    </citation>
    <scope>NUCLEOTIDE SEQUENCE [LARGE SCALE GENOMIC DNA]</scope>
    <source>
        <strain evidence="7 8">TUFC12733</strain>
    </source>
</reference>
<organism evidence="7 8">
    <name type="scientific">Calocera viscosa (strain TUFC12733)</name>
    <dbReference type="NCBI Taxonomy" id="1330018"/>
    <lineage>
        <taxon>Eukaryota</taxon>
        <taxon>Fungi</taxon>
        <taxon>Dikarya</taxon>
        <taxon>Basidiomycota</taxon>
        <taxon>Agaricomycotina</taxon>
        <taxon>Dacrymycetes</taxon>
        <taxon>Dacrymycetales</taxon>
        <taxon>Dacrymycetaceae</taxon>
        <taxon>Calocera</taxon>
    </lineage>
</organism>
<dbReference type="InterPro" id="IPR013520">
    <property type="entry name" value="Ribonucl_H"/>
</dbReference>